<reference evidence="1" key="1">
    <citation type="submission" date="2023-10" db="EMBL/GenBank/DDBJ databases">
        <title>Mycolicibacterium fortuitum clinical isolates causing pulmonary infections in humans.</title>
        <authorList>
            <person name="Mejia-Ponce P.M."/>
            <person name="Zenteno-Cuevas R."/>
            <person name="Licona-Cassani C."/>
        </authorList>
    </citation>
    <scope>NUCLEOTIDE SEQUENCE</scope>
    <source>
        <strain evidence="1">M8</strain>
    </source>
</reference>
<dbReference type="RefSeq" id="WP_317721454.1">
    <property type="nucleotide sequence ID" value="NZ_JAWLVK010000001.1"/>
</dbReference>
<name>A0AAE4V6R2_MYCFO</name>
<protein>
    <submittedName>
        <fullName evidence="1">Uncharacterized protein</fullName>
    </submittedName>
</protein>
<dbReference type="EMBL" id="JAWLVV010000001">
    <property type="protein sequence ID" value="MDV7288736.1"/>
    <property type="molecule type" value="Genomic_DNA"/>
</dbReference>
<evidence type="ECO:0000313" key="1">
    <source>
        <dbReference type="EMBL" id="MDV7288736.1"/>
    </source>
</evidence>
<gene>
    <name evidence="1" type="ORF">R4485_00990</name>
</gene>
<organism evidence="1 2">
    <name type="scientific">Mycolicibacterium fortuitum</name>
    <name type="common">Mycobacterium fortuitum</name>
    <dbReference type="NCBI Taxonomy" id="1766"/>
    <lineage>
        <taxon>Bacteria</taxon>
        <taxon>Bacillati</taxon>
        <taxon>Actinomycetota</taxon>
        <taxon>Actinomycetes</taxon>
        <taxon>Mycobacteriales</taxon>
        <taxon>Mycobacteriaceae</taxon>
        <taxon>Mycolicibacterium</taxon>
    </lineage>
</organism>
<dbReference type="AlphaFoldDB" id="A0AAE4V6R2"/>
<evidence type="ECO:0000313" key="2">
    <source>
        <dbReference type="Proteomes" id="UP001186041"/>
    </source>
</evidence>
<sequence>MTAPSDREVFLNEVREALKTEIRRQGDLPGGGYVGTSYNREHALLIDGGIDLTPLAQAAIDAMVRRMGPLF</sequence>
<comment type="caution">
    <text evidence="1">The sequence shown here is derived from an EMBL/GenBank/DDBJ whole genome shotgun (WGS) entry which is preliminary data.</text>
</comment>
<dbReference type="Proteomes" id="UP001186041">
    <property type="component" value="Unassembled WGS sequence"/>
</dbReference>
<accession>A0AAE4V6R2</accession>
<proteinExistence type="predicted"/>